<evidence type="ECO:0008006" key="4">
    <source>
        <dbReference type="Google" id="ProtNLM"/>
    </source>
</evidence>
<reference evidence="2" key="1">
    <citation type="submission" date="2009-07" db="EMBL/GenBank/DDBJ databases">
        <authorList>
            <consortium name="US DOE Joint Genome Institute (JGI-PGF)"/>
            <person name="Lucas S."/>
            <person name="Copeland A."/>
            <person name="Lapidus A."/>
            <person name="Glavina del Rio T."/>
            <person name="Tice H."/>
            <person name="Bruce D."/>
            <person name="Goodwin L."/>
            <person name="Pitluck S."/>
            <person name="Larimer F."/>
            <person name="Land M.L."/>
            <person name="Mouttaki H."/>
            <person name="He Z."/>
            <person name="Zhou J."/>
            <person name="Hemme C.L."/>
        </authorList>
    </citation>
    <scope>NUCLEOTIDE SEQUENCE [LARGE SCALE GENOMIC DNA]</scope>
    <source>
        <strain evidence="2">DSM 2782</strain>
    </source>
</reference>
<dbReference type="EMBL" id="ACXX02000003">
    <property type="protein sequence ID" value="EGD48756.1"/>
    <property type="molecule type" value="Genomic_DNA"/>
</dbReference>
<keyword evidence="3" id="KW-1185">Reference proteome</keyword>
<gene>
    <name evidence="2" type="ORF">Cpap_3180</name>
</gene>
<keyword evidence="1" id="KW-0472">Membrane</keyword>
<evidence type="ECO:0000313" key="2">
    <source>
        <dbReference type="EMBL" id="EGD48756.1"/>
    </source>
</evidence>
<dbReference type="OrthoDB" id="9815897at2"/>
<proteinExistence type="predicted"/>
<sequence>MKNNLKWKRAAVCIFPFALAITAYFLRNQLIFWGTLFPSCPSYTYLDIYCPGCGNTRSVQHLLKGDIIGSVRFNPIPLLGIILGILAYIELITYVFGRHKKIFPRSRVYWWTMGAISLLYFVVRNFIRPF</sequence>
<dbReference type="RefSeq" id="WP_004617989.1">
    <property type="nucleotide sequence ID" value="NZ_ACXX02000003.1"/>
</dbReference>
<dbReference type="eggNOG" id="ENOG5033KFV">
    <property type="taxonomic scope" value="Bacteria"/>
</dbReference>
<dbReference type="Proteomes" id="UP000003860">
    <property type="component" value="Unassembled WGS sequence"/>
</dbReference>
<feature type="transmembrane region" description="Helical" evidence="1">
    <location>
        <begin position="108"/>
        <end position="127"/>
    </location>
</feature>
<accession>F1TA14</accession>
<dbReference type="STRING" id="588581.Cpap_3180"/>
<dbReference type="Pfam" id="PF10825">
    <property type="entry name" value="DUF2752"/>
    <property type="match status" value="1"/>
</dbReference>
<protein>
    <recommendedName>
        <fullName evidence="4">DUF2752 domain-containing protein</fullName>
    </recommendedName>
</protein>
<comment type="caution">
    <text evidence="2">The sequence shown here is derived from an EMBL/GenBank/DDBJ whole genome shotgun (WGS) entry which is preliminary data.</text>
</comment>
<name>F1TA14_9FIRM</name>
<dbReference type="InterPro" id="IPR021215">
    <property type="entry name" value="DUF2752"/>
</dbReference>
<feature type="transmembrane region" description="Helical" evidence="1">
    <location>
        <begin position="76"/>
        <end position="96"/>
    </location>
</feature>
<organism evidence="2 3">
    <name type="scientific">Ruminiclostridium papyrosolvens DSM 2782</name>
    <dbReference type="NCBI Taxonomy" id="588581"/>
    <lineage>
        <taxon>Bacteria</taxon>
        <taxon>Bacillati</taxon>
        <taxon>Bacillota</taxon>
        <taxon>Clostridia</taxon>
        <taxon>Eubacteriales</taxon>
        <taxon>Oscillospiraceae</taxon>
        <taxon>Ruminiclostridium</taxon>
    </lineage>
</organism>
<keyword evidence="1" id="KW-0812">Transmembrane</keyword>
<evidence type="ECO:0000256" key="1">
    <source>
        <dbReference type="SAM" id="Phobius"/>
    </source>
</evidence>
<keyword evidence="1" id="KW-1133">Transmembrane helix</keyword>
<reference evidence="2" key="2">
    <citation type="submission" date="2011-01" db="EMBL/GenBank/DDBJ databases">
        <title>The Non-contiguous Finished genome of Clostridium papyrosolvens.</title>
        <authorList>
            <person name="Lucas S."/>
            <person name="Copeland A."/>
            <person name="Lapidus A."/>
            <person name="Cheng J.-F."/>
            <person name="Goodwin L."/>
            <person name="Pitluck S."/>
            <person name="Misra M."/>
            <person name="Chertkov O."/>
            <person name="Detter J.C."/>
            <person name="Han C."/>
            <person name="Tapia R."/>
            <person name="Land M."/>
            <person name="Hauser L."/>
            <person name="Kyrpides N."/>
            <person name="Ivanova N."/>
            <person name="Pagani I."/>
            <person name="Mouttaki H."/>
            <person name="He Z."/>
            <person name="Zhou J."/>
            <person name="Hemme C.L."/>
            <person name="Woyke T."/>
        </authorList>
    </citation>
    <scope>NUCLEOTIDE SEQUENCE [LARGE SCALE GENOMIC DNA]</scope>
    <source>
        <strain evidence="2">DSM 2782</strain>
    </source>
</reference>
<dbReference type="AlphaFoldDB" id="F1TA14"/>
<evidence type="ECO:0000313" key="3">
    <source>
        <dbReference type="Proteomes" id="UP000003860"/>
    </source>
</evidence>